<evidence type="ECO:0000313" key="3">
    <source>
        <dbReference type="EMBL" id="MDC8832563.1"/>
    </source>
</evidence>
<comment type="caution">
    <text evidence="3">The sequence shown here is derived from an EMBL/GenBank/DDBJ whole genome shotgun (WGS) entry which is preliminary data.</text>
</comment>
<gene>
    <name evidence="3" type="ORF">OIK42_17555</name>
</gene>
<feature type="domain" description="BON" evidence="2">
    <location>
        <begin position="52"/>
        <end position="121"/>
    </location>
</feature>
<evidence type="ECO:0000313" key="4">
    <source>
        <dbReference type="Proteomes" id="UP001218788"/>
    </source>
</evidence>
<dbReference type="Pfam" id="PF04972">
    <property type="entry name" value="BON"/>
    <property type="match status" value="2"/>
</dbReference>
<dbReference type="PANTHER" id="PTHR34606">
    <property type="entry name" value="BON DOMAIN-CONTAINING PROTEIN"/>
    <property type="match status" value="1"/>
</dbReference>
<dbReference type="PROSITE" id="PS50914">
    <property type="entry name" value="BON"/>
    <property type="match status" value="2"/>
</dbReference>
<feature type="domain" description="BON" evidence="2">
    <location>
        <begin position="130"/>
        <end position="196"/>
    </location>
</feature>
<accession>A0ABT5L671</accession>
<evidence type="ECO:0000259" key="2">
    <source>
        <dbReference type="PROSITE" id="PS50914"/>
    </source>
</evidence>
<evidence type="ECO:0000256" key="1">
    <source>
        <dbReference type="SAM" id="SignalP"/>
    </source>
</evidence>
<feature type="signal peptide" evidence="1">
    <location>
        <begin position="1"/>
        <end position="28"/>
    </location>
</feature>
<dbReference type="RefSeq" id="WP_273642397.1">
    <property type="nucleotide sequence ID" value="NZ_JAQQXP010000003.1"/>
</dbReference>
<name>A0ABT5L671_9ALTE</name>
<dbReference type="PANTHER" id="PTHR34606:SF4">
    <property type="entry name" value="OUTER MEMBRANE LIPOPROTEIN DOLP"/>
    <property type="match status" value="1"/>
</dbReference>
<organism evidence="3 4">
    <name type="scientific">Alteromonas gilva</name>
    <dbReference type="NCBI Taxonomy" id="2987522"/>
    <lineage>
        <taxon>Bacteria</taxon>
        <taxon>Pseudomonadati</taxon>
        <taxon>Pseudomonadota</taxon>
        <taxon>Gammaproteobacteria</taxon>
        <taxon>Alteromonadales</taxon>
        <taxon>Alteromonadaceae</taxon>
        <taxon>Alteromonas/Salinimonas group</taxon>
        <taxon>Alteromonas</taxon>
    </lineage>
</organism>
<sequence length="196" mass="21051">MSIKYIKRSIVALLTLALLNGLSGCAVVAVGAVGATAVSVSNDRRTAGTQLDDFNARRKAAGLISQDEKISANSNIEITLYNRVALLTGQAPDQTTIQQAESLVNSVDYIRKIHNQIRVGKPIPATSVLHDKWLATKIRTKILASDNVPGSQITIIVEDSEVFLMGLVTNQEATAAVDIARHVDGVAKVVRAFEIY</sequence>
<reference evidence="3 4" key="1">
    <citation type="submission" date="2022-10" db="EMBL/GenBank/DDBJ databases">
        <title>Alteromonas sp. chi3 Genome sequencing.</title>
        <authorList>
            <person name="Park S."/>
        </authorList>
    </citation>
    <scope>NUCLEOTIDE SEQUENCE [LARGE SCALE GENOMIC DNA]</scope>
    <source>
        <strain evidence="4">chi3</strain>
    </source>
</reference>
<dbReference type="Proteomes" id="UP001218788">
    <property type="component" value="Unassembled WGS sequence"/>
</dbReference>
<dbReference type="InterPro" id="IPR007055">
    <property type="entry name" value="BON_dom"/>
</dbReference>
<keyword evidence="1" id="KW-0732">Signal</keyword>
<feature type="chain" id="PRO_5045682675" evidence="1">
    <location>
        <begin position="29"/>
        <end position="196"/>
    </location>
</feature>
<dbReference type="InterPro" id="IPR051686">
    <property type="entry name" value="Lipoprotein_DolP"/>
</dbReference>
<dbReference type="Gene3D" id="3.40.1520.20">
    <property type="match status" value="1"/>
</dbReference>
<dbReference type="PROSITE" id="PS51257">
    <property type="entry name" value="PROKAR_LIPOPROTEIN"/>
    <property type="match status" value="1"/>
</dbReference>
<protein>
    <submittedName>
        <fullName evidence="3">BON domain-containing protein</fullName>
    </submittedName>
</protein>
<dbReference type="EMBL" id="JAQQXP010000003">
    <property type="protein sequence ID" value="MDC8832563.1"/>
    <property type="molecule type" value="Genomic_DNA"/>
</dbReference>
<keyword evidence="4" id="KW-1185">Reference proteome</keyword>
<proteinExistence type="predicted"/>